<accession>A0A6P5GUA9</accession>
<dbReference type="GeneID" id="109726320"/>
<dbReference type="Proteomes" id="UP000515123">
    <property type="component" value="Linkage group 21"/>
</dbReference>
<keyword evidence="3" id="KW-1185">Reference proteome</keyword>
<feature type="compositionally biased region" description="Basic and acidic residues" evidence="1">
    <location>
        <begin position="253"/>
        <end position="262"/>
    </location>
</feature>
<dbReference type="InterPro" id="IPR005162">
    <property type="entry name" value="Retrotrans_gag_dom"/>
</dbReference>
<proteinExistence type="predicted"/>
<dbReference type="PANTHER" id="PTHR15503:SF45">
    <property type="entry name" value="RNA-DIRECTED DNA POLYMERASE HOMOLOG"/>
    <property type="match status" value="1"/>
</dbReference>
<feature type="region of interest" description="Disordered" evidence="1">
    <location>
        <begin position="253"/>
        <end position="280"/>
    </location>
</feature>
<reference evidence="3" key="1">
    <citation type="journal article" date="2015" name="Nat. Genet.">
        <title>The pineapple genome and the evolution of CAM photosynthesis.</title>
        <authorList>
            <person name="Ming R."/>
            <person name="VanBuren R."/>
            <person name="Wai C.M."/>
            <person name="Tang H."/>
            <person name="Schatz M.C."/>
            <person name="Bowers J.E."/>
            <person name="Lyons E."/>
            <person name="Wang M.L."/>
            <person name="Chen J."/>
            <person name="Biggers E."/>
            <person name="Zhang J."/>
            <person name="Huang L."/>
            <person name="Zhang L."/>
            <person name="Miao W."/>
            <person name="Zhang J."/>
            <person name="Ye Z."/>
            <person name="Miao C."/>
            <person name="Lin Z."/>
            <person name="Wang H."/>
            <person name="Zhou H."/>
            <person name="Yim W.C."/>
            <person name="Priest H.D."/>
            <person name="Zheng C."/>
            <person name="Woodhouse M."/>
            <person name="Edger P.P."/>
            <person name="Guyot R."/>
            <person name="Guo H.B."/>
            <person name="Guo H."/>
            <person name="Zheng G."/>
            <person name="Singh R."/>
            <person name="Sharma A."/>
            <person name="Min X."/>
            <person name="Zheng Y."/>
            <person name="Lee H."/>
            <person name="Gurtowski J."/>
            <person name="Sedlazeck F.J."/>
            <person name="Harkess A."/>
            <person name="McKain M.R."/>
            <person name="Liao Z."/>
            <person name="Fang J."/>
            <person name="Liu J."/>
            <person name="Zhang X."/>
            <person name="Zhang Q."/>
            <person name="Hu W."/>
            <person name="Qin Y."/>
            <person name="Wang K."/>
            <person name="Chen L.Y."/>
            <person name="Shirley N."/>
            <person name="Lin Y.R."/>
            <person name="Liu L.Y."/>
            <person name="Hernandez A.G."/>
            <person name="Wright C.L."/>
            <person name="Bulone V."/>
            <person name="Tuskan G.A."/>
            <person name="Heath K."/>
            <person name="Zee F."/>
            <person name="Moore P.H."/>
            <person name="Sunkar R."/>
            <person name="Leebens-Mack J.H."/>
            <person name="Mockler T."/>
            <person name="Bennetzen J.L."/>
            <person name="Freeling M."/>
            <person name="Sankoff D."/>
            <person name="Paterson A.H."/>
            <person name="Zhu X."/>
            <person name="Yang X."/>
            <person name="Smith J.A."/>
            <person name="Cushman J.C."/>
            <person name="Paull R.E."/>
            <person name="Yu Q."/>
        </authorList>
    </citation>
    <scope>NUCLEOTIDE SEQUENCE [LARGE SCALE GENOMIC DNA]</scope>
    <source>
        <strain evidence="3">cv. F153</strain>
    </source>
</reference>
<dbReference type="Pfam" id="PF03732">
    <property type="entry name" value="Retrotrans_gag"/>
    <property type="match status" value="1"/>
</dbReference>
<dbReference type="InterPro" id="IPR032567">
    <property type="entry name" value="RTL1-rel"/>
</dbReference>
<dbReference type="PANTHER" id="PTHR15503">
    <property type="entry name" value="LDOC1 RELATED"/>
    <property type="match status" value="1"/>
</dbReference>
<protein>
    <submittedName>
        <fullName evidence="4">Uncharacterized protein LOC109726320</fullName>
    </submittedName>
</protein>
<evidence type="ECO:0000313" key="4">
    <source>
        <dbReference type="RefSeq" id="XP_020111447.1"/>
    </source>
</evidence>
<reference evidence="4" key="2">
    <citation type="submission" date="2025-08" db="UniProtKB">
        <authorList>
            <consortium name="RefSeq"/>
        </authorList>
    </citation>
    <scope>IDENTIFICATION</scope>
    <source>
        <tissue evidence="4">Leaf</tissue>
    </source>
</reference>
<organism evidence="3 4">
    <name type="scientific">Ananas comosus</name>
    <name type="common">Pineapple</name>
    <name type="synonym">Ananas ananas</name>
    <dbReference type="NCBI Taxonomy" id="4615"/>
    <lineage>
        <taxon>Eukaryota</taxon>
        <taxon>Viridiplantae</taxon>
        <taxon>Streptophyta</taxon>
        <taxon>Embryophyta</taxon>
        <taxon>Tracheophyta</taxon>
        <taxon>Spermatophyta</taxon>
        <taxon>Magnoliopsida</taxon>
        <taxon>Liliopsida</taxon>
        <taxon>Poales</taxon>
        <taxon>Bromeliaceae</taxon>
        <taxon>Bromelioideae</taxon>
        <taxon>Ananas</taxon>
    </lineage>
</organism>
<evidence type="ECO:0000256" key="1">
    <source>
        <dbReference type="SAM" id="MobiDB-lite"/>
    </source>
</evidence>
<dbReference type="AlphaFoldDB" id="A0A6P5GUA9"/>
<sequence length="280" mass="31842">MRQQGEQIGQLHEMLARQAAAVASVPRDPPAPAALVAPTPAVAAAPVTVVPPAASGSSTPTPDVLEAERERSLAALTTFKKFNPPTFNGDVKDLWLVESWLAAMEALFEDIYTFDKDKVHLAAYCFDGKVRLWWTQAKKNHSLDSASVTWEAFREMLLLEYFPDSYRRKIKEDFRKLRQGNRTVREYEREFTHLTNCVPSLVHGDRDRAETFERGLRQEIFRIVHALRLKTYEEVLDRALWVEGDNAIAREEREAFEQDKKREKNKKRPAGGSAGSNGSW</sequence>
<feature type="domain" description="Retrotransposon gag" evidence="2">
    <location>
        <begin position="121"/>
        <end position="218"/>
    </location>
</feature>
<gene>
    <name evidence="4" type="primary">LOC109726320</name>
</gene>
<evidence type="ECO:0000313" key="3">
    <source>
        <dbReference type="Proteomes" id="UP000515123"/>
    </source>
</evidence>
<dbReference type="OrthoDB" id="8068363at2759"/>
<evidence type="ECO:0000259" key="2">
    <source>
        <dbReference type="Pfam" id="PF03732"/>
    </source>
</evidence>
<dbReference type="RefSeq" id="XP_020111447.1">
    <property type="nucleotide sequence ID" value="XM_020255858.1"/>
</dbReference>
<name>A0A6P5GUA9_ANACO</name>